<keyword evidence="1" id="KW-0472">Membrane</keyword>
<sequence>MKQSDDQKIDSIFKNYETLDVTESEEKEMLTNIMSGIDRTNKKKKTMGLYNPIISTILATIALVLGGYMFLDYLYMDDSGRGENNESVNMPTELPPSAFVEIQGLEYEMVLGGYSWVYNNQATSTTQGKSIYEKLEENGFEPILVSPGEEISFKLNYQPEPDTFSIFKYTENNTDRTYEHIEKLKFTLPEEDGTYYYHFEASWLDEESGFTSSSASYFFSVEVSTLVDDFSDEDLNMISSELRIIVETIQNRLFEEYESDLFGDIQVDFKGPIKIQILIESTSDDLDGLGLEVKDLVRDVLSKIDLETMPDVATYEIDVVGLNGSLLDTED</sequence>
<evidence type="ECO:0000256" key="1">
    <source>
        <dbReference type="SAM" id="Phobius"/>
    </source>
</evidence>
<feature type="transmembrane region" description="Helical" evidence="1">
    <location>
        <begin position="49"/>
        <end position="71"/>
    </location>
</feature>
<proteinExistence type="predicted"/>
<protein>
    <recommendedName>
        <fullName evidence="4">GerMN domain-containing protein</fullName>
    </recommendedName>
</protein>
<dbReference type="RefSeq" id="WP_088075211.1">
    <property type="nucleotide sequence ID" value="NZ_JAHQCR010000010.1"/>
</dbReference>
<organism evidence="2 3">
    <name type="scientific">Evansella alkalicola</name>
    <dbReference type="NCBI Taxonomy" id="745819"/>
    <lineage>
        <taxon>Bacteria</taxon>
        <taxon>Bacillati</taxon>
        <taxon>Bacillota</taxon>
        <taxon>Bacilli</taxon>
        <taxon>Bacillales</taxon>
        <taxon>Bacillaceae</taxon>
        <taxon>Evansella</taxon>
    </lineage>
</organism>
<evidence type="ECO:0000313" key="2">
    <source>
        <dbReference type="EMBL" id="MBU9720056.1"/>
    </source>
</evidence>
<dbReference type="Proteomes" id="UP000790580">
    <property type="component" value="Unassembled WGS sequence"/>
</dbReference>
<keyword evidence="1" id="KW-1133">Transmembrane helix</keyword>
<evidence type="ECO:0008006" key="4">
    <source>
        <dbReference type="Google" id="ProtNLM"/>
    </source>
</evidence>
<evidence type="ECO:0000313" key="3">
    <source>
        <dbReference type="Proteomes" id="UP000790580"/>
    </source>
</evidence>
<name>A0ABS6JNB9_9BACI</name>
<keyword evidence="1" id="KW-0812">Transmembrane</keyword>
<comment type="caution">
    <text evidence="2">The sequence shown here is derived from an EMBL/GenBank/DDBJ whole genome shotgun (WGS) entry which is preliminary data.</text>
</comment>
<gene>
    <name evidence="2" type="ORF">KS407_01200</name>
</gene>
<reference evidence="2 3" key="1">
    <citation type="submission" date="2021-06" db="EMBL/GenBank/DDBJ databases">
        <title>Bacillus sp. RD4P76, an endophyte from a halophyte.</title>
        <authorList>
            <person name="Sun J.-Q."/>
        </authorList>
    </citation>
    <scope>NUCLEOTIDE SEQUENCE [LARGE SCALE GENOMIC DNA]</scope>
    <source>
        <strain evidence="2 3">JCM 17098</strain>
    </source>
</reference>
<accession>A0ABS6JNB9</accession>
<dbReference type="EMBL" id="JAHQCR010000010">
    <property type="protein sequence ID" value="MBU9720056.1"/>
    <property type="molecule type" value="Genomic_DNA"/>
</dbReference>
<keyword evidence="3" id="KW-1185">Reference proteome</keyword>